<proteinExistence type="predicted"/>
<dbReference type="AlphaFoldDB" id="A0A6A6I7S2"/>
<name>A0A6A6I7S2_9PLEO</name>
<sequence length="209" mass="24040">MSDIESIYQSLEDKACAVPRYELAGLLFGFLKNGADIGVQKATDKVRANWCTIHPATRTKQCEDDTFREFEELCKSGSPESFIEDSLNKIYGEPLCKRISDIGDAFVALFQAADADGSHTTHEEARQRIRDAESEMEKFYQSGNWWLMRKLVGRDLWEWGMPEQEREEVEARARLAREQVVRAEVVFFELKKIYQCLRVQDGISDRIGS</sequence>
<dbReference type="EMBL" id="ML987199">
    <property type="protein sequence ID" value="KAF2246259.1"/>
    <property type="molecule type" value="Genomic_DNA"/>
</dbReference>
<reference evidence="1" key="1">
    <citation type="journal article" date="2020" name="Stud. Mycol.">
        <title>101 Dothideomycetes genomes: a test case for predicting lifestyles and emergence of pathogens.</title>
        <authorList>
            <person name="Haridas S."/>
            <person name="Albert R."/>
            <person name="Binder M."/>
            <person name="Bloem J."/>
            <person name="Labutti K."/>
            <person name="Salamov A."/>
            <person name="Andreopoulos B."/>
            <person name="Baker S."/>
            <person name="Barry K."/>
            <person name="Bills G."/>
            <person name="Bluhm B."/>
            <person name="Cannon C."/>
            <person name="Castanera R."/>
            <person name="Culley D."/>
            <person name="Daum C."/>
            <person name="Ezra D."/>
            <person name="Gonzalez J."/>
            <person name="Henrissat B."/>
            <person name="Kuo A."/>
            <person name="Liang C."/>
            <person name="Lipzen A."/>
            <person name="Lutzoni F."/>
            <person name="Magnuson J."/>
            <person name="Mondo S."/>
            <person name="Nolan M."/>
            <person name="Ohm R."/>
            <person name="Pangilinan J."/>
            <person name="Park H.-J."/>
            <person name="Ramirez L."/>
            <person name="Alfaro M."/>
            <person name="Sun H."/>
            <person name="Tritt A."/>
            <person name="Yoshinaga Y."/>
            <person name="Zwiers L.-H."/>
            <person name="Turgeon B."/>
            <person name="Goodwin S."/>
            <person name="Spatafora J."/>
            <person name="Crous P."/>
            <person name="Grigoriev I."/>
        </authorList>
    </citation>
    <scope>NUCLEOTIDE SEQUENCE</scope>
    <source>
        <strain evidence="1">CBS 122368</strain>
    </source>
</reference>
<dbReference type="GeneID" id="54582933"/>
<accession>A0A6A6I7S2</accession>
<dbReference type="Proteomes" id="UP000800094">
    <property type="component" value="Unassembled WGS sequence"/>
</dbReference>
<evidence type="ECO:0000313" key="1">
    <source>
        <dbReference type="EMBL" id="KAF2246259.1"/>
    </source>
</evidence>
<dbReference type="RefSeq" id="XP_033681263.1">
    <property type="nucleotide sequence ID" value="XM_033829603.1"/>
</dbReference>
<organism evidence="1 2">
    <name type="scientific">Trematosphaeria pertusa</name>
    <dbReference type="NCBI Taxonomy" id="390896"/>
    <lineage>
        <taxon>Eukaryota</taxon>
        <taxon>Fungi</taxon>
        <taxon>Dikarya</taxon>
        <taxon>Ascomycota</taxon>
        <taxon>Pezizomycotina</taxon>
        <taxon>Dothideomycetes</taxon>
        <taxon>Pleosporomycetidae</taxon>
        <taxon>Pleosporales</taxon>
        <taxon>Massarineae</taxon>
        <taxon>Trematosphaeriaceae</taxon>
        <taxon>Trematosphaeria</taxon>
    </lineage>
</organism>
<protein>
    <submittedName>
        <fullName evidence="1">Uncharacterized protein</fullName>
    </submittedName>
</protein>
<gene>
    <name evidence="1" type="ORF">BU26DRAFT_521709</name>
</gene>
<evidence type="ECO:0000313" key="2">
    <source>
        <dbReference type="Proteomes" id="UP000800094"/>
    </source>
</evidence>
<keyword evidence="2" id="KW-1185">Reference proteome</keyword>